<keyword evidence="4" id="KW-1185">Reference proteome</keyword>
<sequence length="476" mass="53258">MEDDKKRRKKNKKKKNKQTNEPTETDKLDDKESTSDSQSHVLEIGEKSDVKLSEIADAPNDDIGHITVDGDGILPNATEIINLTEVEKQNRLDREATLEEKVNKLQSEKDAQVQKEVASQSEKIKQLDDEKDILVQNEARLKERLAELEKESNALIQKEGICEQKIQQLQKEMNSQLQKEASLEKEILELKSEKDSWAQTEVRSRVVSVYQLTASPQQVSLEETVKEMERERDSWMLKENSAQESISSLTADNTKLRAQVEELEISRDTLFRETQQLKEVVSSLQLQINNLKMDKQTLENGHANYEAEAASALVEKLVAENAELVEKVSELHAELEQRRVRTEQYPNVGSVPGAASAQSAEVSGASETITVSDGIQSLEDVMVKDERDDELVNVKPGVANSSEIMEEDEIVQIPLDENEVVKESNMDVAQDDDNVDVSLTDSPLVGAPFRLISFVARYVSGADLVNANTGSSELAD</sequence>
<dbReference type="AlphaFoldDB" id="A0A8X8YIZ2"/>
<reference evidence="3" key="1">
    <citation type="submission" date="2018-01" db="EMBL/GenBank/DDBJ databases">
        <authorList>
            <person name="Mao J.F."/>
        </authorList>
    </citation>
    <scope>NUCLEOTIDE SEQUENCE</scope>
    <source>
        <strain evidence="3">Huo1</strain>
        <tissue evidence="3">Leaf</tissue>
    </source>
</reference>
<evidence type="ECO:0000313" key="4">
    <source>
        <dbReference type="Proteomes" id="UP000298416"/>
    </source>
</evidence>
<evidence type="ECO:0000256" key="1">
    <source>
        <dbReference type="SAM" id="Coils"/>
    </source>
</evidence>
<name>A0A8X8YIZ2_SALSN</name>
<dbReference type="EMBL" id="PNBA02000002">
    <property type="protein sequence ID" value="KAG6433673.1"/>
    <property type="molecule type" value="Genomic_DNA"/>
</dbReference>
<keyword evidence="1" id="KW-0175">Coiled coil</keyword>
<feature type="region of interest" description="Disordered" evidence="2">
    <location>
        <begin position="1"/>
        <end position="48"/>
    </location>
</feature>
<evidence type="ECO:0000256" key="2">
    <source>
        <dbReference type="SAM" id="MobiDB-lite"/>
    </source>
</evidence>
<accession>A0A8X8YIZ2</accession>
<proteinExistence type="predicted"/>
<evidence type="ECO:0000313" key="3">
    <source>
        <dbReference type="EMBL" id="KAG6433673.1"/>
    </source>
</evidence>
<dbReference type="Proteomes" id="UP000298416">
    <property type="component" value="Unassembled WGS sequence"/>
</dbReference>
<protein>
    <submittedName>
        <fullName evidence="3">Uncharacterized protein</fullName>
    </submittedName>
</protein>
<reference evidence="3" key="2">
    <citation type="submission" date="2020-08" db="EMBL/GenBank/DDBJ databases">
        <title>Plant Genome Project.</title>
        <authorList>
            <person name="Zhang R.-G."/>
        </authorList>
    </citation>
    <scope>NUCLEOTIDE SEQUENCE</scope>
    <source>
        <strain evidence="3">Huo1</strain>
        <tissue evidence="3">Leaf</tissue>
    </source>
</reference>
<feature type="compositionally biased region" description="Basic and acidic residues" evidence="2">
    <location>
        <begin position="24"/>
        <end position="34"/>
    </location>
</feature>
<feature type="coiled-coil region" evidence="1">
    <location>
        <begin position="88"/>
        <end position="334"/>
    </location>
</feature>
<gene>
    <name evidence="3" type="ORF">SASPL_105288</name>
</gene>
<comment type="caution">
    <text evidence="3">The sequence shown here is derived from an EMBL/GenBank/DDBJ whole genome shotgun (WGS) entry which is preliminary data.</text>
</comment>
<feature type="compositionally biased region" description="Basic residues" evidence="2">
    <location>
        <begin position="1"/>
        <end position="17"/>
    </location>
</feature>
<organism evidence="3">
    <name type="scientific">Salvia splendens</name>
    <name type="common">Scarlet sage</name>
    <dbReference type="NCBI Taxonomy" id="180675"/>
    <lineage>
        <taxon>Eukaryota</taxon>
        <taxon>Viridiplantae</taxon>
        <taxon>Streptophyta</taxon>
        <taxon>Embryophyta</taxon>
        <taxon>Tracheophyta</taxon>
        <taxon>Spermatophyta</taxon>
        <taxon>Magnoliopsida</taxon>
        <taxon>eudicotyledons</taxon>
        <taxon>Gunneridae</taxon>
        <taxon>Pentapetalae</taxon>
        <taxon>asterids</taxon>
        <taxon>lamiids</taxon>
        <taxon>Lamiales</taxon>
        <taxon>Lamiaceae</taxon>
        <taxon>Nepetoideae</taxon>
        <taxon>Mentheae</taxon>
        <taxon>Salviinae</taxon>
        <taxon>Salvia</taxon>
        <taxon>Salvia subgen. Calosphace</taxon>
        <taxon>core Calosphace</taxon>
    </lineage>
</organism>